<dbReference type="OrthoDB" id="6065087at2"/>
<keyword evidence="3" id="KW-1185">Reference proteome</keyword>
<evidence type="ECO:0000256" key="1">
    <source>
        <dbReference type="SAM" id="MobiDB-lite"/>
    </source>
</evidence>
<dbReference type="RefSeq" id="WP_095519518.1">
    <property type="nucleotide sequence ID" value="NZ_NPKH01000023.1"/>
</dbReference>
<dbReference type="EMBL" id="NPKH01000023">
    <property type="protein sequence ID" value="PAP93986.1"/>
    <property type="molecule type" value="Genomic_DNA"/>
</dbReference>
<proteinExistence type="predicted"/>
<evidence type="ECO:0000313" key="3">
    <source>
        <dbReference type="Proteomes" id="UP000215931"/>
    </source>
</evidence>
<name>A0A271KE71_9HYPH</name>
<gene>
    <name evidence="2" type="ORF">CIT31_16600</name>
</gene>
<dbReference type="Proteomes" id="UP000215931">
    <property type="component" value="Unassembled WGS sequence"/>
</dbReference>
<accession>A0A271KE71</accession>
<organism evidence="2 3">
    <name type="scientific">Mesorhizobium wenxiniae</name>
    <dbReference type="NCBI Taxonomy" id="2014805"/>
    <lineage>
        <taxon>Bacteria</taxon>
        <taxon>Pseudomonadati</taxon>
        <taxon>Pseudomonadota</taxon>
        <taxon>Alphaproteobacteria</taxon>
        <taxon>Hyphomicrobiales</taxon>
        <taxon>Phyllobacteriaceae</taxon>
        <taxon>Mesorhizobium</taxon>
    </lineage>
</organism>
<reference evidence="2 3" key="1">
    <citation type="submission" date="2017-08" db="EMBL/GenBank/DDBJ databases">
        <title>Mesorhizobium wenxinae sp. nov., a novel rhizobial species isolated from root nodules of chickpea (Cicer arietinum L.).</title>
        <authorList>
            <person name="Zhang J."/>
        </authorList>
    </citation>
    <scope>NUCLEOTIDE SEQUENCE [LARGE SCALE GENOMIC DNA]</scope>
    <source>
        <strain evidence="3">WYCCWR 10019</strain>
    </source>
</reference>
<dbReference type="AlphaFoldDB" id="A0A271KE71"/>
<evidence type="ECO:0008006" key="4">
    <source>
        <dbReference type="Google" id="ProtNLM"/>
    </source>
</evidence>
<evidence type="ECO:0000313" key="2">
    <source>
        <dbReference type="EMBL" id="PAP93986.1"/>
    </source>
</evidence>
<sequence length="246" mass="25817">MREDIKKAILDAAAQLGVSPLDLGTAVSYETAGTFDPLKKGPTTQWGQHQGLIQWGQPQAQKYLGGDFSPESQAKGMVGYLRDTGVKPGMGLLDIYSAINAGGVGKYNASDANNGGAPGTVRDKVEQQMAGHRKNAMGLLGSDFVTDGPKGQESFGLAPATASQPQPGGMLSDPSIPMEVAEYAASPEPQSFGDRLQGAFKILAGTPNAPMPRMGPMGDARQTGDALLKQVNAPKFAQHLYQKRMG</sequence>
<protein>
    <recommendedName>
        <fullName evidence="4">Transglycosylase SLT domain-containing protein</fullName>
    </recommendedName>
</protein>
<feature type="region of interest" description="Disordered" evidence="1">
    <location>
        <begin position="148"/>
        <end position="172"/>
    </location>
</feature>
<comment type="caution">
    <text evidence="2">The sequence shown here is derived from an EMBL/GenBank/DDBJ whole genome shotgun (WGS) entry which is preliminary data.</text>
</comment>